<evidence type="ECO:0000259" key="1">
    <source>
        <dbReference type="Pfam" id="PF00724"/>
    </source>
</evidence>
<dbReference type="InterPro" id="IPR044152">
    <property type="entry name" value="YqjM-like"/>
</dbReference>
<feature type="domain" description="NADH:flavin oxidoreductase/NADH oxidase N-terminal" evidence="1">
    <location>
        <begin position="399"/>
        <end position="729"/>
    </location>
</feature>
<evidence type="ECO:0000313" key="4">
    <source>
        <dbReference type="Proteomes" id="UP000621454"/>
    </source>
</evidence>
<dbReference type="CDD" id="cd02932">
    <property type="entry name" value="OYE_YqiM_FMN"/>
    <property type="match status" value="1"/>
</dbReference>
<dbReference type="SUPFAM" id="SSF51395">
    <property type="entry name" value="FMN-linked oxidoreductases"/>
    <property type="match status" value="1"/>
</dbReference>
<name>A0A916X1J2_9ACTN</name>
<dbReference type="Proteomes" id="UP000621454">
    <property type="component" value="Unassembled WGS sequence"/>
</dbReference>
<accession>A0A916X1J2</accession>
<dbReference type="Pfam" id="PF01494">
    <property type="entry name" value="FAD_binding_3"/>
    <property type="match status" value="1"/>
</dbReference>
<feature type="domain" description="FAD-binding" evidence="2">
    <location>
        <begin position="5"/>
        <end position="332"/>
    </location>
</feature>
<dbReference type="SUPFAM" id="SSF51905">
    <property type="entry name" value="FAD/NAD(P)-binding domain"/>
    <property type="match status" value="1"/>
</dbReference>
<reference evidence="3" key="1">
    <citation type="journal article" date="2014" name="Int. J. Syst. Evol. Microbiol.">
        <title>Complete genome sequence of Corynebacterium casei LMG S-19264T (=DSM 44701T), isolated from a smear-ripened cheese.</title>
        <authorList>
            <consortium name="US DOE Joint Genome Institute (JGI-PGF)"/>
            <person name="Walter F."/>
            <person name="Albersmeier A."/>
            <person name="Kalinowski J."/>
            <person name="Ruckert C."/>
        </authorList>
    </citation>
    <scope>NUCLEOTIDE SEQUENCE</scope>
    <source>
        <strain evidence="3">CGMCC 1.12827</strain>
    </source>
</reference>
<dbReference type="Gene3D" id="3.50.50.60">
    <property type="entry name" value="FAD/NAD(P)-binding domain"/>
    <property type="match status" value="1"/>
</dbReference>
<comment type="caution">
    <text evidence="3">The sequence shown here is derived from an EMBL/GenBank/DDBJ whole genome shotgun (WGS) entry which is preliminary data.</text>
</comment>
<dbReference type="GO" id="GO:0010181">
    <property type="term" value="F:FMN binding"/>
    <property type="evidence" value="ECO:0007669"/>
    <property type="project" value="InterPro"/>
</dbReference>
<protein>
    <submittedName>
        <fullName evidence="3">Salicylyl-CoA 5-hydroxylase</fullName>
    </submittedName>
</protein>
<dbReference type="AlphaFoldDB" id="A0A916X1J2"/>
<dbReference type="PANTHER" id="PTHR43303">
    <property type="entry name" value="NADPH DEHYDROGENASE C23G7.10C-RELATED"/>
    <property type="match status" value="1"/>
</dbReference>
<sequence>MKISVRGGGPGGLFAAILCKKADPTREVVVYERNQRDDTFGFGVVFSDDTMDNIAAADAEVAARMGKEYRHWSAIDVDHLGYVERSDGHAFAAMERKRLLQILGERAAELGVDVRYGTESPDLEQLQADSDLVIASDGVHSATRAALAGEFGATVTQRPAKYAWFATSRPVDCFRFIFRDTPYGLFWAHIYPFSETSSTFIVEALPQTWAAAGLDAYADRPMQRGESDEASMKFCADLFDDFLEGYPLVGNQSRWLNFNAVSNEHWHVGNTVLIGDAAHTAHFSIGSGTKLAMEDAAALAQAMDAVTDAAQIPAALTAYENARMPVAASLQRSALTSLAWFEGIESYRDMSHEQFVFALLTRSQRITYDKLRTRDEQYVARLDEWFADNDGESASTPPMFHPFTIRGLTLPNRVVVSPMAQYSAVDGVPGRWHLVHLGSRAVGGAGLVLTEMTAVSPDGRITPGCPGIWTDEQKDAWAQIVDFVHEDTSARIGLQIGHAGPKGATKVMWEGIDDPLEEGAWEILAPSPLPYRPDSQVPRQMTEDDIDRVVADHAAAARRAVEAGFDLVEVHFAHGYLVSAFLSPLTNERSDSYGGDIAGRATIGVRIIEAVRGVCGEDFPISVRISATDWADGGITDEDVLVMSEMFVDAGADLIDVSTGQTSVKARPRYGRLYQTPFADRIRNRVGVPTITVGGVSSVDDVNTIVLAGRADLCAIARPHLVDPYWTLNAALDSDYADGPMPVQYRSGRSARRRVQVP</sequence>
<reference evidence="3" key="2">
    <citation type="submission" date="2020-09" db="EMBL/GenBank/DDBJ databases">
        <authorList>
            <person name="Sun Q."/>
            <person name="Zhou Y."/>
        </authorList>
    </citation>
    <scope>NUCLEOTIDE SEQUENCE</scope>
    <source>
        <strain evidence="3">CGMCC 1.12827</strain>
    </source>
</reference>
<gene>
    <name evidence="3" type="ORF">GCM10011489_38000</name>
</gene>
<dbReference type="RefSeq" id="WP_188588762.1">
    <property type="nucleotide sequence ID" value="NZ_BMGC01000055.1"/>
</dbReference>
<dbReference type="InterPro" id="IPR036188">
    <property type="entry name" value="FAD/NAD-bd_sf"/>
</dbReference>
<dbReference type="InterPro" id="IPR002938">
    <property type="entry name" value="FAD-bd"/>
</dbReference>
<dbReference type="Pfam" id="PF00724">
    <property type="entry name" value="Oxidored_FMN"/>
    <property type="match status" value="1"/>
</dbReference>
<dbReference type="EMBL" id="BMGC01000055">
    <property type="protein sequence ID" value="GGB47193.1"/>
    <property type="molecule type" value="Genomic_DNA"/>
</dbReference>
<dbReference type="InterPro" id="IPR001155">
    <property type="entry name" value="OxRdtase_FMN_N"/>
</dbReference>
<dbReference type="InterPro" id="IPR013785">
    <property type="entry name" value="Aldolase_TIM"/>
</dbReference>
<organism evidence="3 4">
    <name type="scientific">Gordonia jinhuaensis</name>
    <dbReference type="NCBI Taxonomy" id="1517702"/>
    <lineage>
        <taxon>Bacteria</taxon>
        <taxon>Bacillati</taxon>
        <taxon>Actinomycetota</taxon>
        <taxon>Actinomycetes</taxon>
        <taxon>Mycobacteriales</taxon>
        <taxon>Gordoniaceae</taxon>
        <taxon>Gordonia</taxon>
    </lineage>
</organism>
<dbReference type="Gene3D" id="3.20.20.70">
    <property type="entry name" value="Aldolase class I"/>
    <property type="match status" value="1"/>
</dbReference>
<evidence type="ECO:0000259" key="2">
    <source>
        <dbReference type="Pfam" id="PF01494"/>
    </source>
</evidence>
<dbReference type="GO" id="GO:0071949">
    <property type="term" value="F:FAD binding"/>
    <property type="evidence" value="ECO:0007669"/>
    <property type="project" value="InterPro"/>
</dbReference>
<dbReference type="GO" id="GO:0050661">
    <property type="term" value="F:NADP binding"/>
    <property type="evidence" value="ECO:0007669"/>
    <property type="project" value="InterPro"/>
</dbReference>
<dbReference type="PRINTS" id="PR00420">
    <property type="entry name" value="RNGMNOXGNASE"/>
</dbReference>
<evidence type="ECO:0000313" key="3">
    <source>
        <dbReference type="EMBL" id="GGB47193.1"/>
    </source>
</evidence>
<dbReference type="PANTHER" id="PTHR43303:SF3">
    <property type="entry name" value="BLR3436 PROTEIN"/>
    <property type="match status" value="1"/>
</dbReference>
<keyword evidence="4" id="KW-1185">Reference proteome</keyword>
<dbReference type="Gene3D" id="3.30.9.20">
    <property type="match status" value="1"/>
</dbReference>
<dbReference type="GO" id="GO:0003959">
    <property type="term" value="F:NADPH dehydrogenase activity"/>
    <property type="evidence" value="ECO:0007669"/>
    <property type="project" value="InterPro"/>
</dbReference>
<proteinExistence type="predicted"/>